<dbReference type="PRINTS" id="PR00300">
    <property type="entry name" value="CLPPROTEASEA"/>
</dbReference>
<evidence type="ECO:0000313" key="10">
    <source>
        <dbReference type="Proteomes" id="UP000192582"/>
    </source>
</evidence>
<sequence>MIGDHLQVTLGRAADYAREAGHELVTLEHLLLALTHDPEAQEALLAVGTDVGKLRDDLHEVLEGFEVTHDPQPEFTLGVHRVVQGAVLQLHASGKGSQEADGARVLVELLEEEDSPARAVLEAQGVTRLDVLAFVSHGTAKVAGRERERYVAGADGEAEDEAGTEEGDPLKAYATDLTAAARAGEFDPVIGREAELERTVHILARRAKNNPVLVGEPGVGKTALAEGLAQRVADGQAPGFLRGASVYALDLGALLAGTRYRGDFEQRLKGVLAALDGQNAVLFIDELHTLVGAGATEGGSVDAANLLKPALARGKLRVLGATTPAELRHLEKDRALWRRFQTVEVPEPSEEDTLAILRGLAPGYARHHGVTYTDGALGAAVRLSSRHLRDRFLPDKAIDVLDEAGAARSSVGRGGEIGEGDVEATVARMARVPVGAVKAEEVKSLATLEAELKARVFGQDAAVEAVASAVKLARAGLRDPQKPQGAFLFAGPTGVGKTELARALADRLGVHLARFDMSEYQEAHTVARLIGAPPGYVGFDQGGLLTDAVAKNPHAVLLLDEIEKAHPDVYNLFLQLMDHGTLTDHTGKKVDGRGLLLVFTTNAGAADASRPALGFSREGRTGEEAEAVKRTFTPEFRNRLDAVIHFRPLSREVMAGVVDKFLRELEGQLAERGVALTVTPAARARLGLLGHDPLMGARPLARVIEEKVKRPLADELLFGRLKDGGEVTVDAQAEGFTFESPGHSAGPMQEPSLLN</sequence>
<dbReference type="AlphaFoldDB" id="A0A1W1VFA7"/>
<dbReference type="Gene3D" id="1.10.8.60">
    <property type="match status" value="2"/>
</dbReference>
<dbReference type="EMBL" id="FWWU01000009">
    <property type="protein sequence ID" value="SMB91674.1"/>
    <property type="molecule type" value="Genomic_DNA"/>
</dbReference>
<gene>
    <name evidence="9" type="ORF">SAMN00790413_01240</name>
</gene>
<dbReference type="SMART" id="SM01086">
    <property type="entry name" value="ClpB_D2-small"/>
    <property type="match status" value="1"/>
</dbReference>
<keyword evidence="4 6" id="KW-0143">Chaperone</keyword>
<dbReference type="InterPro" id="IPR028299">
    <property type="entry name" value="ClpA/B_CS2"/>
</dbReference>
<dbReference type="SUPFAM" id="SSF81923">
    <property type="entry name" value="Double Clp-N motif"/>
    <property type="match status" value="1"/>
</dbReference>
<dbReference type="GO" id="GO:0034605">
    <property type="term" value="P:cellular response to heat"/>
    <property type="evidence" value="ECO:0007669"/>
    <property type="project" value="TreeGrafter"/>
</dbReference>
<dbReference type="Pfam" id="PF10431">
    <property type="entry name" value="ClpB_D2-small"/>
    <property type="match status" value="1"/>
</dbReference>
<dbReference type="InterPro" id="IPR003959">
    <property type="entry name" value="ATPase_AAA_core"/>
</dbReference>
<dbReference type="PROSITE" id="PS00870">
    <property type="entry name" value="CLPAB_1"/>
    <property type="match status" value="1"/>
</dbReference>
<evidence type="ECO:0000256" key="3">
    <source>
        <dbReference type="ARBA" id="ARBA00022840"/>
    </source>
</evidence>
<dbReference type="SMART" id="SM00382">
    <property type="entry name" value="AAA"/>
    <property type="match status" value="2"/>
</dbReference>
<dbReference type="InterPro" id="IPR041546">
    <property type="entry name" value="ClpA/ClpB_AAA_lid"/>
</dbReference>
<dbReference type="GO" id="GO:0005524">
    <property type="term" value="F:ATP binding"/>
    <property type="evidence" value="ECO:0007669"/>
    <property type="project" value="UniProtKB-KW"/>
</dbReference>
<dbReference type="PANTHER" id="PTHR11638:SF111">
    <property type="entry name" value="ATP-DEPENDENT CLP PROTEASE ATP-BINDING SUBUNIT CLPA"/>
    <property type="match status" value="1"/>
</dbReference>
<keyword evidence="2 6" id="KW-0547">Nucleotide-binding</keyword>
<keyword evidence="10" id="KW-1185">Reference proteome</keyword>
<evidence type="ECO:0000256" key="2">
    <source>
        <dbReference type="ARBA" id="ARBA00022741"/>
    </source>
</evidence>
<dbReference type="PROSITE" id="PS51903">
    <property type="entry name" value="CLP_R"/>
    <property type="match status" value="1"/>
</dbReference>
<feature type="domain" description="Clp R" evidence="8">
    <location>
        <begin position="1"/>
        <end position="64"/>
    </location>
</feature>
<evidence type="ECO:0000259" key="8">
    <source>
        <dbReference type="PROSITE" id="PS51903"/>
    </source>
</evidence>
<evidence type="ECO:0000256" key="1">
    <source>
        <dbReference type="ARBA" id="ARBA00022737"/>
    </source>
</evidence>
<dbReference type="Pfam" id="PF07724">
    <property type="entry name" value="AAA_2"/>
    <property type="match status" value="1"/>
</dbReference>
<dbReference type="Pfam" id="PF00004">
    <property type="entry name" value="AAA"/>
    <property type="match status" value="1"/>
</dbReference>
<evidence type="ECO:0000313" key="9">
    <source>
        <dbReference type="EMBL" id="SMB91674.1"/>
    </source>
</evidence>
<evidence type="ECO:0000256" key="6">
    <source>
        <dbReference type="RuleBase" id="RU004432"/>
    </source>
</evidence>
<feature type="region of interest" description="Disordered" evidence="7">
    <location>
        <begin position="148"/>
        <end position="167"/>
    </location>
</feature>
<keyword evidence="9" id="KW-0378">Hydrolase</keyword>
<accession>A0A1W1VFA7</accession>
<comment type="similarity">
    <text evidence="6">Belongs to the ClpA/ClpB family.</text>
</comment>
<dbReference type="Pfam" id="PF17871">
    <property type="entry name" value="AAA_lid_9"/>
    <property type="match status" value="1"/>
</dbReference>
<proteinExistence type="inferred from homology"/>
<dbReference type="OrthoDB" id="9803641at2"/>
<keyword evidence="9" id="KW-0645">Protease</keyword>
<dbReference type="InterPro" id="IPR001270">
    <property type="entry name" value="ClpA/B"/>
</dbReference>
<dbReference type="GO" id="GO:0006508">
    <property type="term" value="P:proteolysis"/>
    <property type="evidence" value="ECO:0007669"/>
    <property type="project" value="UniProtKB-KW"/>
</dbReference>
<dbReference type="Gene3D" id="1.10.1780.10">
    <property type="entry name" value="Clp, N-terminal domain"/>
    <property type="match status" value="1"/>
</dbReference>
<dbReference type="CDD" id="cd19499">
    <property type="entry name" value="RecA-like_ClpB_Hsp104-like"/>
    <property type="match status" value="1"/>
</dbReference>
<dbReference type="InterPro" id="IPR019489">
    <property type="entry name" value="Clp_ATPase_C"/>
</dbReference>
<dbReference type="SUPFAM" id="SSF52540">
    <property type="entry name" value="P-loop containing nucleoside triphosphate hydrolases"/>
    <property type="match status" value="2"/>
</dbReference>
<dbReference type="GO" id="GO:0005737">
    <property type="term" value="C:cytoplasm"/>
    <property type="evidence" value="ECO:0007669"/>
    <property type="project" value="TreeGrafter"/>
</dbReference>
<feature type="region of interest" description="Disordered" evidence="7">
    <location>
        <begin position="736"/>
        <end position="755"/>
    </location>
</feature>
<dbReference type="RefSeq" id="WP_084048748.1">
    <property type="nucleotide sequence ID" value="NZ_FWWU01000009.1"/>
</dbReference>
<dbReference type="PROSITE" id="PS00871">
    <property type="entry name" value="CLPAB_2"/>
    <property type="match status" value="1"/>
</dbReference>
<dbReference type="CDD" id="cd00009">
    <property type="entry name" value="AAA"/>
    <property type="match status" value="1"/>
</dbReference>
<keyword evidence="3 6" id="KW-0067">ATP-binding</keyword>
<evidence type="ECO:0000256" key="4">
    <source>
        <dbReference type="ARBA" id="ARBA00023186"/>
    </source>
</evidence>
<dbReference type="InterPro" id="IPR027417">
    <property type="entry name" value="P-loop_NTPase"/>
</dbReference>
<dbReference type="InterPro" id="IPR036628">
    <property type="entry name" value="Clp_N_dom_sf"/>
</dbReference>
<organism evidence="9 10">
    <name type="scientific">Deinococcus hopiensis KR-140</name>
    <dbReference type="NCBI Taxonomy" id="695939"/>
    <lineage>
        <taxon>Bacteria</taxon>
        <taxon>Thermotogati</taxon>
        <taxon>Deinococcota</taxon>
        <taxon>Deinococci</taxon>
        <taxon>Deinococcales</taxon>
        <taxon>Deinococcaceae</taxon>
        <taxon>Deinococcus</taxon>
    </lineage>
</organism>
<dbReference type="GO" id="GO:0016887">
    <property type="term" value="F:ATP hydrolysis activity"/>
    <property type="evidence" value="ECO:0007669"/>
    <property type="project" value="InterPro"/>
</dbReference>
<dbReference type="InterPro" id="IPR050130">
    <property type="entry name" value="ClpA_ClpB"/>
</dbReference>
<dbReference type="STRING" id="695939.SAMN00790413_01240"/>
<dbReference type="PANTHER" id="PTHR11638">
    <property type="entry name" value="ATP-DEPENDENT CLP PROTEASE"/>
    <property type="match status" value="1"/>
</dbReference>
<dbReference type="GO" id="GO:0008233">
    <property type="term" value="F:peptidase activity"/>
    <property type="evidence" value="ECO:0007669"/>
    <property type="project" value="UniProtKB-KW"/>
</dbReference>
<dbReference type="InterPro" id="IPR018368">
    <property type="entry name" value="ClpA/B_CS1"/>
</dbReference>
<keyword evidence="1 5" id="KW-0677">Repeat</keyword>
<protein>
    <submittedName>
        <fullName evidence="9">ATP-dependent Clp protease ATP-binding subunit ClpA</fullName>
    </submittedName>
</protein>
<dbReference type="Proteomes" id="UP000192582">
    <property type="component" value="Unassembled WGS sequence"/>
</dbReference>
<evidence type="ECO:0000256" key="7">
    <source>
        <dbReference type="SAM" id="MobiDB-lite"/>
    </source>
</evidence>
<feature type="compositionally biased region" description="Acidic residues" evidence="7">
    <location>
        <begin position="156"/>
        <end position="167"/>
    </location>
</feature>
<dbReference type="Gene3D" id="3.40.50.300">
    <property type="entry name" value="P-loop containing nucleotide triphosphate hydrolases"/>
    <property type="match status" value="2"/>
</dbReference>
<evidence type="ECO:0000256" key="5">
    <source>
        <dbReference type="PROSITE-ProRule" id="PRU01251"/>
    </source>
</evidence>
<dbReference type="Pfam" id="PF02861">
    <property type="entry name" value="Clp_N"/>
    <property type="match status" value="1"/>
</dbReference>
<dbReference type="InterPro" id="IPR004176">
    <property type="entry name" value="Clp_R_N"/>
</dbReference>
<reference evidence="9 10" key="1">
    <citation type="submission" date="2017-04" db="EMBL/GenBank/DDBJ databases">
        <authorList>
            <person name="Afonso C.L."/>
            <person name="Miller P.J."/>
            <person name="Scott M.A."/>
            <person name="Spackman E."/>
            <person name="Goraichik I."/>
            <person name="Dimitrov K.M."/>
            <person name="Suarez D.L."/>
            <person name="Swayne D.E."/>
        </authorList>
    </citation>
    <scope>NUCLEOTIDE SEQUENCE [LARGE SCALE GENOMIC DNA]</scope>
    <source>
        <strain evidence="9 10">KR-140</strain>
    </source>
</reference>
<name>A0A1W1VFA7_9DEIO</name>
<dbReference type="InterPro" id="IPR003593">
    <property type="entry name" value="AAA+_ATPase"/>
</dbReference>